<evidence type="ECO:0000256" key="1">
    <source>
        <dbReference type="SAM" id="MobiDB-lite"/>
    </source>
</evidence>
<dbReference type="SUPFAM" id="SSF81296">
    <property type="entry name" value="E set domains"/>
    <property type="match status" value="1"/>
</dbReference>
<evidence type="ECO:0000313" key="3">
    <source>
        <dbReference type="Proteomes" id="UP000000591"/>
    </source>
</evidence>
<evidence type="ECO:0000313" key="2">
    <source>
        <dbReference type="EMBL" id="AAS51826.1"/>
    </source>
</evidence>
<dbReference type="InterPro" id="IPR013783">
    <property type="entry name" value="Ig-like_fold"/>
</dbReference>
<dbReference type="Gene3D" id="2.60.40.10">
    <property type="entry name" value="Immunoglobulins"/>
    <property type="match status" value="1"/>
</dbReference>
<name>Q75AL7_EREGS</name>
<dbReference type="AlphaFoldDB" id="Q75AL7"/>
<gene>
    <name evidence="2" type="ORF">AGOS_ADL094W</name>
</gene>
<dbReference type="InParanoid" id="Q75AL7"/>
<reference evidence="3" key="2">
    <citation type="journal article" date="2013" name="G3 (Bethesda)">
        <title>Genomes of Ashbya fungi isolated from insects reveal four mating-type loci, numerous translocations, lack of transposons, and distinct gene duplications.</title>
        <authorList>
            <person name="Dietrich F.S."/>
            <person name="Voegeli S."/>
            <person name="Kuo S."/>
            <person name="Philippsen P."/>
        </authorList>
    </citation>
    <scope>GENOME REANNOTATION</scope>
    <source>
        <strain evidence="3">ATCC 10895 / CBS 109.51 / FGSC 9923 / NRRL Y-1056</strain>
    </source>
</reference>
<dbReference type="Proteomes" id="UP000000591">
    <property type="component" value="Chromosome IV"/>
</dbReference>
<reference evidence="2 3" key="1">
    <citation type="journal article" date="2004" name="Science">
        <title>The Ashbya gossypii genome as a tool for mapping the ancient Saccharomyces cerevisiae genome.</title>
        <authorList>
            <person name="Dietrich F.S."/>
            <person name="Voegeli S."/>
            <person name="Brachat S."/>
            <person name="Lerch A."/>
            <person name="Gates K."/>
            <person name="Steiner S."/>
            <person name="Mohr C."/>
            <person name="Pohlmann R."/>
            <person name="Luedi P."/>
            <person name="Choi S."/>
            <person name="Wing R.A."/>
            <person name="Flavier A."/>
            <person name="Gaffney T.D."/>
            <person name="Philippsen P."/>
        </authorList>
    </citation>
    <scope>NUCLEOTIDE SEQUENCE [LARGE SCALE GENOMIC DNA]</scope>
    <source>
        <strain evidence="3">ATCC 10895 / CBS 109.51 / FGSC 9923 / NRRL Y-1056</strain>
    </source>
</reference>
<accession>Q75AL7</accession>
<dbReference type="RefSeq" id="NP_984002.1">
    <property type="nucleotide sequence ID" value="NM_209355.1"/>
</dbReference>
<feature type="compositionally biased region" description="Basic and acidic residues" evidence="1">
    <location>
        <begin position="228"/>
        <end position="238"/>
    </location>
</feature>
<protein>
    <submittedName>
        <fullName evidence="2">ADL094Wp</fullName>
    </submittedName>
</protein>
<sequence length="259" mass="27883">MAGLELVIAASQVDFERGDHVTVTGAFDGWQHEKHILQYDEGARAFRVELPYSGEEELVFKFVLNGSQWLTVGCFEAITDPEGHVNNRILCRDWLRPEEPLRESVATMDDVTIGTPEAEVQSLQLDASTELASSGSSEFHSGVSCVHSSDSDSDTEAAMRSMLTSASSAGGGTYSGLLAGEDSAQLPAADSGGRPPLSFPGDYIHVASRGECSSSEEVELSSSVTGDDDMRYSHGSADPRPRLQGLLSVIRVFKTYWKG</sequence>
<dbReference type="FunCoup" id="Q75AL7">
    <property type="interactions" value="11"/>
</dbReference>
<dbReference type="STRING" id="284811.Q75AL7"/>
<organism evidence="2 3">
    <name type="scientific">Eremothecium gossypii (strain ATCC 10895 / CBS 109.51 / FGSC 9923 / NRRL Y-1056)</name>
    <name type="common">Yeast</name>
    <name type="synonym">Ashbya gossypii</name>
    <dbReference type="NCBI Taxonomy" id="284811"/>
    <lineage>
        <taxon>Eukaryota</taxon>
        <taxon>Fungi</taxon>
        <taxon>Dikarya</taxon>
        <taxon>Ascomycota</taxon>
        <taxon>Saccharomycotina</taxon>
        <taxon>Saccharomycetes</taxon>
        <taxon>Saccharomycetales</taxon>
        <taxon>Saccharomycetaceae</taxon>
        <taxon>Eremothecium</taxon>
    </lineage>
</organism>
<dbReference type="EMBL" id="AE016817">
    <property type="protein sequence ID" value="AAS51826.1"/>
    <property type="molecule type" value="Genomic_DNA"/>
</dbReference>
<dbReference type="KEGG" id="ago:AGOS_ADL094W"/>
<feature type="region of interest" description="Disordered" evidence="1">
    <location>
        <begin position="134"/>
        <end position="161"/>
    </location>
</feature>
<dbReference type="InterPro" id="IPR014756">
    <property type="entry name" value="Ig_E-set"/>
</dbReference>
<feature type="compositionally biased region" description="Low complexity" evidence="1">
    <location>
        <begin position="134"/>
        <end position="144"/>
    </location>
</feature>
<feature type="region of interest" description="Disordered" evidence="1">
    <location>
        <begin position="214"/>
        <end position="238"/>
    </location>
</feature>
<dbReference type="eggNOG" id="ENOG502S4ZU">
    <property type="taxonomic scope" value="Eukaryota"/>
</dbReference>
<dbReference type="HOGENOM" id="CLU_073112_0_0_1"/>
<proteinExistence type="predicted"/>
<keyword evidence="3" id="KW-1185">Reference proteome</keyword>
<dbReference type="GeneID" id="4620144"/>
<dbReference type="OMA" id="YIHVASR"/>
<dbReference type="CDD" id="cd02859">
    <property type="entry name" value="E_set_AMPKbeta_like_N"/>
    <property type="match status" value="1"/>
</dbReference>
<dbReference type="OrthoDB" id="5873279at2759"/>